<organism evidence="2 3">
    <name type="scientific">Paenibacillus montanisoli</name>
    <dbReference type="NCBI Taxonomy" id="2081970"/>
    <lineage>
        <taxon>Bacteria</taxon>
        <taxon>Bacillati</taxon>
        <taxon>Bacillota</taxon>
        <taxon>Bacilli</taxon>
        <taxon>Bacillales</taxon>
        <taxon>Paenibacillaceae</taxon>
        <taxon>Paenibacillus</taxon>
    </lineage>
</organism>
<proteinExistence type="predicted"/>
<dbReference type="InterPro" id="IPR016181">
    <property type="entry name" value="Acyl_CoA_acyltransferase"/>
</dbReference>
<dbReference type="OrthoDB" id="5292888at2"/>
<keyword evidence="2" id="KW-0808">Transferase</keyword>
<gene>
    <name evidence="2" type="ORF">DL346_12035</name>
</gene>
<sequence length="168" mass="18725">MIMRMASIDDCEGIAKVHLESWKTTYAGIIADSYLAGLTLEGRIRNRLLAFNHPQPDEMTFVAEEPDGRIVGFISGGKCREADLVYDAEVYAVYLLKEAQGLGYGRRFFTKMAAALKARGYSSLMLWVLRDNPALHFYEKMGGAVIGSKEIQIGEQLLIETALGWKVI</sequence>
<dbReference type="Gene3D" id="3.40.630.30">
    <property type="match status" value="1"/>
</dbReference>
<dbReference type="EMBL" id="QLUW01000002">
    <property type="protein sequence ID" value="RAP76139.1"/>
    <property type="molecule type" value="Genomic_DNA"/>
</dbReference>
<evidence type="ECO:0000313" key="3">
    <source>
        <dbReference type="Proteomes" id="UP000249260"/>
    </source>
</evidence>
<evidence type="ECO:0000313" key="2">
    <source>
        <dbReference type="EMBL" id="RAP76139.1"/>
    </source>
</evidence>
<dbReference type="PANTHER" id="PTHR43617">
    <property type="entry name" value="L-AMINO ACID N-ACETYLTRANSFERASE"/>
    <property type="match status" value="1"/>
</dbReference>
<dbReference type="SUPFAM" id="SSF55729">
    <property type="entry name" value="Acyl-CoA N-acyltransferases (Nat)"/>
    <property type="match status" value="1"/>
</dbReference>
<keyword evidence="3" id="KW-1185">Reference proteome</keyword>
<comment type="caution">
    <text evidence="2">The sequence shown here is derived from an EMBL/GenBank/DDBJ whole genome shotgun (WGS) entry which is preliminary data.</text>
</comment>
<evidence type="ECO:0000259" key="1">
    <source>
        <dbReference type="PROSITE" id="PS51186"/>
    </source>
</evidence>
<protein>
    <submittedName>
        <fullName evidence="2">GNAT family N-acetyltransferase</fullName>
    </submittedName>
</protein>
<dbReference type="GO" id="GO:0016747">
    <property type="term" value="F:acyltransferase activity, transferring groups other than amino-acyl groups"/>
    <property type="evidence" value="ECO:0007669"/>
    <property type="project" value="InterPro"/>
</dbReference>
<dbReference type="CDD" id="cd04301">
    <property type="entry name" value="NAT_SF"/>
    <property type="match status" value="1"/>
</dbReference>
<dbReference type="AlphaFoldDB" id="A0A328U0D7"/>
<dbReference type="Proteomes" id="UP000249260">
    <property type="component" value="Unassembled WGS sequence"/>
</dbReference>
<dbReference type="Pfam" id="PF00583">
    <property type="entry name" value="Acetyltransf_1"/>
    <property type="match status" value="1"/>
</dbReference>
<accession>A0A328U0D7</accession>
<dbReference type="PROSITE" id="PS51186">
    <property type="entry name" value="GNAT"/>
    <property type="match status" value="1"/>
</dbReference>
<feature type="domain" description="N-acetyltransferase" evidence="1">
    <location>
        <begin position="1"/>
        <end position="160"/>
    </location>
</feature>
<dbReference type="PANTHER" id="PTHR43617:SF30">
    <property type="entry name" value="HISTONE ACETYLTRANSFERASE"/>
    <property type="match status" value="1"/>
</dbReference>
<dbReference type="InterPro" id="IPR050276">
    <property type="entry name" value="MshD_Acetyltransferase"/>
</dbReference>
<name>A0A328U0D7_9BACL</name>
<dbReference type="RefSeq" id="WP_112882363.1">
    <property type="nucleotide sequence ID" value="NZ_QLUW01000002.1"/>
</dbReference>
<dbReference type="InterPro" id="IPR000182">
    <property type="entry name" value="GNAT_dom"/>
</dbReference>
<reference evidence="2 3" key="1">
    <citation type="submission" date="2018-06" db="EMBL/GenBank/DDBJ databases">
        <title>Paenibacillus montanisoli sp. nov., isolated from mountain area soil.</title>
        <authorList>
            <person name="Wu M."/>
        </authorList>
    </citation>
    <scope>NUCLEOTIDE SEQUENCE [LARGE SCALE GENOMIC DNA]</scope>
    <source>
        <strain evidence="2 3">RA17</strain>
    </source>
</reference>